<organism evidence="1 2">
    <name type="scientific">Nonomuraea longicatena</name>
    <dbReference type="NCBI Taxonomy" id="83682"/>
    <lineage>
        <taxon>Bacteria</taxon>
        <taxon>Bacillati</taxon>
        <taxon>Actinomycetota</taxon>
        <taxon>Actinomycetes</taxon>
        <taxon>Streptosporangiales</taxon>
        <taxon>Streptosporangiaceae</taxon>
        <taxon>Nonomuraea</taxon>
    </lineage>
</organism>
<keyword evidence="2" id="KW-1185">Reference proteome</keyword>
<proteinExistence type="predicted"/>
<evidence type="ECO:0000313" key="2">
    <source>
        <dbReference type="Proteomes" id="UP001501578"/>
    </source>
</evidence>
<comment type="caution">
    <text evidence="1">The sequence shown here is derived from an EMBL/GenBank/DDBJ whole genome shotgun (WGS) entry which is preliminary data.</text>
</comment>
<name>A0ABP4AC53_9ACTN</name>
<accession>A0ABP4AC53</accession>
<dbReference type="EMBL" id="BAAAHQ010000021">
    <property type="protein sequence ID" value="GAA0934492.1"/>
    <property type="molecule type" value="Genomic_DNA"/>
</dbReference>
<dbReference type="RefSeq" id="WP_343951597.1">
    <property type="nucleotide sequence ID" value="NZ_BAAAHQ010000021.1"/>
</dbReference>
<sequence>MSNSNPPTPLPEMACHVPSVVVGATCLQLLAQGWITSTGLCPRCTVTLMAGFVHAVPEPLVWSVFYSNKLMEAEQWAS</sequence>
<protein>
    <submittedName>
        <fullName evidence="1">Uncharacterized protein</fullName>
    </submittedName>
</protein>
<dbReference type="Proteomes" id="UP001501578">
    <property type="component" value="Unassembled WGS sequence"/>
</dbReference>
<evidence type="ECO:0000313" key="1">
    <source>
        <dbReference type="EMBL" id="GAA0934492.1"/>
    </source>
</evidence>
<reference evidence="2" key="1">
    <citation type="journal article" date="2019" name="Int. J. Syst. Evol. Microbiol.">
        <title>The Global Catalogue of Microorganisms (GCM) 10K type strain sequencing project: providing services to taxonomists for standard genome sequencing and annotation.</title>
        <authorList>
            <consortium name="The Broad Institute Genomics Platform"/>
            <consortium name="The Broad Institute Genome Sequencing Center for Infectious Disease"/>
            <person name="Wu L."/>
            <person name="Ma J."/>
        </authorList>
    </citation>
    <scope>NUCLEOTIDE SEQUENCE [LARGE SCALE GENOMIC DNA]</scope>
    <source>
        <strain evidence="2">JCM 11136</strain>
    </source>
</reference>
<gene>
    <name evidence="1" type="ORF">GCM10009560_41770</name>
</gene>